<dbReference type="GO" id="GO:0004497">
    <property type="term" value="F:monooxygenase activity"/>
    <property type="evidence" value="ECO:0007669"/>
    <property type="project" value="UniProtKB-KW"/>
</dbReference>
<reference evidence="3" key="1">
    <citation type="journal article" date="2019" name="Int. J. Syst. Evol. Microbiol.">
        <title>The Global Catalogue of Microorganisms (GCM) 10K type strain sequencing project: providing services to taxonomists for standard genome sequencing and annotation.</title>
        <authorList>
            <consortium name="The Broad Institute Genomics Platform"/>
            <consortium name="The Broad Institute Genome Sequencing Center for Infectious Disease"/>
            <person name="Wu L."/>
            <person name="Ma J."/>
        </authorList>
    </citation>
    <scope>NUCLEOTIDE SEQUENCE [LARGE SCALE GENOMIC DNA]</scope>
    <source>
        <strain evidence="3">KCTC 52490</strain>
    </source>
</reference>
<dbReference type="PANTHER" id="PTHR37811">
    <property type="entry name" value="BLL5343 PROTEIN"/>
    <property type="match status" value="1"/>
</dbReference>
<comment type="caution">
    <text evidence="2">The sequence shown here is derived from an EMBL/GenBank/DDBJ whole genome shotgun (WGS) entry which is preliminary data.</text>
</comment>
<keyword evidence="2" id="KW-0560">Oxidoreductase</keyword>
<dbReference type="PROSITE" id="PS51725">
    <property type="entry name" value="ABM"/>
    <property type="match status" value="1"/>
</dbReference>
<sequence length="110" mass="12713">MIATTPSPPYYAVIFTSVRTDIDDGYGDMALRMVELAHEQPGFLGVESARNEQTDGALGITVSYWESLESIRAWRQQAEHQIAQQTGRERWYETYKTRICKVERDYGFEQ</sequence>
<evidence type="ECO:0000313" key="3">
    <source>
        <dbReference type="Proteomes" id="UP001597512"/>
    </source>
</evidence>
<evidence type="ECO:0000313" key="2">
    <source>
        <dbReference type="EMBL" id="MFD2935856.1"/>
    </source>
</evidence>
<dbReference type="SUPFAM" id="SSF54909">
    <property type="entry name" value="Dimeric alpha+beta barrel"/>
    <property type="match status" value="1"/>
</dbReference>
<dbReference type="Proteomes" id="UP001597512">
    <property type="component" value="Unassembled WGS sequence"/>
</dbReference>
<dbReference type="RefSeq" id="WP_381504586.1">
    <property type="nucleotide sequence ID" value="NZ_JBHUOM010000019.1"/>
</dbReference>
<name>A0ABW6AK46_9BACT</name>
<proteinExistence type="predicted"/>
<organism evidence="2 3">
    <name type="scientific">Spirosoma flavum</name>
    <dbReference type="NCBI Taxonomy" id="2048557"/>
    <lineage>
        <taxon>Bacteria</taxon>
        <taxon>Pseudomonadati</taxon>
        <taxon>Bacteroidota</taxon>
        <taxon>Cytophagia</taxon>
        <taxon>Cytophagales</taxon>
        <taxon>Cytophagaceae</taxon>
        <taxon>Spirosoma</taxon>
    </lineage>
</organism>
<dbReference type="InterPro" id="IPR011008">
    <property type="entry name" value="Dimeric_a/b-barrel"/>
</dbReference>
<dbReference type="PANTHER" id="PTHR37811:SF2">
    <property type="entry name" value="ABM DOMAIN-CONTAINING PROTEIN"/>
    <property type="match status" value="1"/>
</dbReference>
<dbReference type="Pfam" id="PF03992">
    <property type="entry name" value="ABM"/>
    <property type="match status" value="1"/>
</dbReference>
<feature type="domain" description="ABM" evidence="1">
    <location>
        <begin position="10"/>
        <end position="99"/>
    </location>
</feature>
<dbReference type="EC" id="1.14.-.-" evidence="2"/>
<dbReference type="EMBL" id="JBHUOM010000019">
    <property type="protein sequence ID" value="MFD2935856.1"/>
    <property type="molecule type" value="Genomic_DNA"/>
</dbReference>
<accession>A0ABW6AK46</accession>
<keyword evidence="3" id="KW-1185">Reference proteome</keyword>
<evidence type="ECO:0000259" key="1">
    <source>
        <dbReference type="PROSITE" id="PS51725"/>
    </source>
</evidence>
<dbReference type="InterPro" id="IPR052936">
    <property type="entry name" value="Jasmonate_Hydroxylase-like"/>
</dbReference>
<keyword evidence="2" id="KW-0503">Monooxygenase</keyword>
<protein>
    <submittedName>
        <fullName evidence="2">Antibiotic biosynthesis monooxygenase family protein</fullName>
        <ecNumber evidence="2">1.14.-.-</ecNumber>
    </submittedName>
</protein>
<dbReference type="InterPro" id="IPR007138">
    <property type="entry name" value="ABM_dom"/>
</dbReference>
<dbReference type="Gene3D" id="3.30.70.100">
    <property type="match status" value="1"/>
</dbReference>
<gene>
    <name evidence="2" type="ORF">ACFS25_18895</name>
</gene>